<dbReference type="GO" id="GO:0006629">
    <property type="term" value="P:lipid metabolic process"/>
    <property type="evidence" value="ECO:0007669"/>
    <property type="project" value="InterPro"/>
</dbReference>
<dbReference type="PANTHER" id="PTHR46211">
    <property type="entry name" value="GLYCEROPHOSPHORYL DIESTER PHOSPHODIESTERASE"/>
    <property type="match status" value="1"/>
</dbReference>
<dbReference type="SUPFAM" id="SSF51695">
    <property type="entry name" value="PLC-like phosphodiesterases"/>
    <property type="match status" value="1"/>
</dbReference>
<dbReference type="RefSeq" id="WP_193911032.1">
    <property type="nucleotide sequence ID" value="NZ_PRDL01000001.1"/>
</dbReference>
<dbReference type="Proteomes" id="UP000652567">
    <property type="component" value="Unassembled WGS sequence"/>
</dbReference>
<keyword evidence="3" id="KW-1185">Reference proteome</keyword>
<accession>A0A928YUY2</accession>
<dbReference type="EMBL" id="PRDL01000001">
    <property type="protein sequence ID" value="MBE8718452.1"/>
    <property type="molecule type" value="Genomic_DNA"/>
</dbReference>
<dbReference type="InterPro" id="IPR017946">
    <property type="entry name" value="PLC-like_Pdiesterase_TIM-brl"/>
</dbReference>
<dbReference type="Gene3D" id="3.20.20.190">
    <property type="entry name" value="Phosphatidylinositol (PI) phosphodiesterase"/>
    <property type="match status" value="1"/>
</dbReference>
<dbReference type="CDD" id="cd08556">
    <property type="entry name" value="GDPD"/>
    <property type="match status" value="1"/>
</dbReference>
<dbReference type="AlphaFoldDB" id="A0A928YUY2"/>
<dbReference type="PANTHER" id="PTHR46211:SF1">
    <property type="entry name" value="GLYCEROPHOSPHODIESTER PHOSPHODIESTERASE, CYTOPLASMIC"/>
    <property type="match status" value="1"/>
</dbReference>
<reference evidence="2" key="1">
    <citation type="submission" date="2018-07" db="EMBL/GenBank/DDBJ databases">
        <title>Genome assembly of strain Ka43.</title>
        <authorList>
            <person name="Kukolya J."/>
            <person name="Nagy I."/>
            <person name="Horvath B."/>
            <person name="Toth A."/>
        </authorList>
    </citation>
    <scope>NUCLEOTIDE SEQUENCE</scope>
    <source>
        <strain evidence="2">KB43</strain>
    </source>
</reference>
<protein>
    <submittedName>
        <fullName evidence="2">Glycerophosphodiester phosphodiesterase</fullName>
    </submittedName>
</protein>
<dbReference type="GO" id="GO:0008081">
    <property type="term" value="F:phosphoric diester hydrolase activity"/>
    <property type="evidence" value="ECO:0007669"/>
    <property type="project" value="InterPro"/>
</dbReference>
<sequence>MSALLCIAHRGGPIIDDVISPENSLQAIQRSLALGVDAIEIDVWQLHGELFVTHDRALGRQIAGAGLLQSKSLEELHRLRLGNGEPIPRLYEVLHAVGDKAALNIEIKGANSADAVIKTLTAFVQDHQRSFEQYSVSSFDHQQLFEMLQKAPHIKRGVLIEGIPLDYAACCAALQAWSLNSHVGFLNHALINDARQRGLKNFIYTVNTEEDWQWMLELGVDGVFTDRPAELLRFNQHQTITRQPGGGI</sequence>
<evidence type="ECO:0000313" key="3">
    <source>
        <dbReference type="Proteomes" id="UP000652567"/>
    </source>
</evidence>
<dbReference type="InterPro" id="IPR030395">
    <property type="entry name" value="GP_PDE_dom"/>
</dbReference>
<evidence type="ECO:0000259" key="1">
    <source>
        <dbReference type="PROSITE" id="PS51704"/>
    </source>
</evidence>
<dbReference type="Pfam" id="PF03009">
    <property type="entry name" value="GDPD"/>
    <property type="match status" value="1"/>
</dbReference>
<proteinExistence type="predicted"/>
<organism evidence="2 3">
    <name type="scientific">Cellvibrio polysaccharolyticus</name>
    <dbReference type="NCBI Taxonomy" id="2082724"/>
    <lineage>
        <taxon>Bacteria</taxon>
        <taxon>Pseudomonadati</taxon>
        <taxon>Pseudomonadota</taxon>
        <taxon>Gammaproteobacteria</taxon>
        <taxon>Cellvibrionales</taxon>
        <taxon>Cellvibrionaceae</taxon>
        <taxon>Cellvibrio</taxon>
    </lineage>
</organism>
<name>A0A928YUY2_9GAMM</name>
<evidence type="ECO:0000313" key="2">
    <source>
        <dbReference type="EMBL" id="MBE8718452.1"/>
    </source>
</evidence>
<dbReference type="PROSITE" id="PS51704">
    <property type="entry name" value="GP_PDE"/>
    <property type="match status" value="1"/>
</dbReference>
<comment type="caution">
    <text evidence="2">The sequence shown here is derived from an EMBL/GenBank/DDBJ whole genome shotgun (WGS) entry which is preliminary data.</text>
</comment>
<dbReference type="PROSITE" id="PS50007">
    <property type="entry name" value="PIPLC_X_DOMAIN"/>
    <property type="match status" value="1"/>
</dbReference>
<feature type="domain" description="GP-PDE" evidence="1">
    <location>
        <begin position="4"/>
        <end position="235"/>
    </location>
</feature>
<gene>
    <name evidence="2" type="ORF">C4F51_14800</name>
</gene>